<dbReference type="EMBL" id="JACHGY010000001">
    <property type="protein sequence ID" value="MBB6429260.1"/>
    <property type="molecule type" value="Genomic_DNA"/>
</dbReference>
<reference evidence="2 3" key="1">
    <citation type="submission" date="2020-08" db="EMBL/GenBank/DDBJ databases">
        <title>Genomic Encyclopedia of Type Strains, Phase IV (KMG-IV): sequencing the most valuable type-strain genomes for metagenomic binning, comparative biology and taxonomic classification.</title>
        <authorList>
            <person name="Goeker M."/>
        </authorList>
    </citation>
    <scope>NUCLEOTIDE SEQUENCE [LARGE SCALE GENOMIC DNA]</scope>
    <source>
        <strain evidence="2 3">DSM 103725</strain>
    </source>
</reference>
<organism evidence="2 3">
    <name type="scientific">Algisphaera agarilytica</name>
    <dbReference type="NCBI Taxonomy" id="1385975"/>
    <lineage>
        <taxon>Bacteria</taxon>
        <taxon>Pseudomonadati</taxon>
        <taxon>Planctomycetota</taxon>
        <taxon>Phycisphaerae</taxon>
        <taxon>Phycisphaerales</taxon>
        <taxon>Phycisphaeraceae</taxon>
        <taxon>Algisphaera</taxon>
    </lineage>
</organism>
<keyword evidence="1" id="KW-0812">Transmembrane</keyword>
<sequence>MNPTRAQHATANARQRGSALVLVLAVSSIVGVIGLSALMAVRLQNTDIETRADAVQAQQFADSMLRVIHTRLTNNSSWRTTHTHDTWTSNEVIAQGGFMRYVIRDEGDSDLADADTDPARLVVRVKYGDAVRLASLQISGVTPTEVIRGSYRRELDQ</sequence>
<gene>
    <name evidence="2" type="ORF">HNQ40_001066</name>
</gene>
<dbReference type="AlphaFoldDB" id="A0A7X0H4U7"/>
<dbReference type="Proteomes" id="UP000541810">
    <property type="component" value="Unassembled WGS sequence"/>
</dbReference>
<protein>
    <submittedName>
        <fullName evidence="2">Tfp pilus assembly protein PilX</fullName>
    </submittedName>
</protein>
<proteinExistence type="predicted"/>
<dbReference type="RefSeq" id="WP_184676846.1">
    <property type="nucleotide sequence ID" value="NZ_JACHGY010000001.1"/>
</dbReference>
<keyword evidence="1" id="KW-0472">Membrane</keyword>
<keyword evidence="3" id="KW-1185">Reference proteome</keyword>
<feature type="transmembrane region" description="Helical" evidence="1">
    <location>
        <begin position="20"/>
        <end position="41"/>
    </location>
</feature>
<evidence type="ECO:0000313" key="2">
    <source>
        <dbReference type="EMBL" id="MBB6429260.1"/>
    </source>
</evidence>
<evidence type="ECO:0000313" key="3">
    <source>
        <dbReference type="Proteomes" id="UP000541810"/>
    </source>
</evidence>
<evidence type="ECO:0000256" key="1">
    <source>
        <dbReference type="SAM" id="Phobius"/>
    </source>
</evidence>
<comment type="caution">
    <text evidence="2">The sequence shown here is derived from an EMBL/GenBank/DDBJ whole genome shotgun (WGS) entry which is preliminary data.</text>
</comment>
<accession>A0A7X0H4U7</accession>
<name>A0A7X0H4U7_9BACT</name>
<keyword evidence="1" id="KW-1133">Transmembrane helix</keyword>